<evidence type="ECO:0000256" key="1">
    <source>
        <dbReference type="SAM" id="MobiDB-lite"/>
    </source>
</evidence>
<dbReference type="EMBL" id="BSXT01000180">
    <property type="protein sequence ID" value="GMF19947.1"/>
    <property type="molecule type" value="Genomic_DNA"/>
</dbReference>
<feature type="region of interest" description="Disordered" evidence="1">
    <location>
        <begin position="614"/>
        <end position="641"/>
    </location>
</feature>
<keyword evidence="4" id="KW-1185">Reference proteome</keyword>
<dbReference type="Proteomes" id="UP001165121">
    <property type="component" value="Unassembled WGS sequence"/>
</dbReference>
<evidence type="ECO:0000259" key="2">
    <source>
        <dbReference type="Pfam" id="PF01590"/>
    </source>
</evidence>
<accession>A0A9W6TUK4</accession>
<feature type="domain" description="GAF" evidence="2">
    <location>
        <begin position="957"/>
        <end position="1089"/>
    </location>
</feature>
<dbReference type="Pfam" id="PF01590">
    <property type="entry name" value="GAF"/>
    <property type="match status" value="1"/>
</dbReference>
<sequence>MDLTEENDDVSSASSVTASDANLSRFSTTQLTFEQRGSTITSARTVPSEAELLRRARRAHRNADFNALSAGPGLDEVARILCSSTEAKHNAAMTGLYDKSFIFGSIERKIPCTRGVHYGAADAVVGGEQLAVKASSFVHTTLFGHNEQWCYVEFFQRKPERDGFTISQLALRPDESTPGRVVGAHARVHQLHGLAASYLVDQLSERRGLRVIFHSWFDGELLGVNDLRHNARRRSFSDSSTNASMGFTHPDGSGLNLPHPLREGSFCEATGALKMVSVAEFITKQFRRLQPETPQATQVELRVGFNYNSSEIIERGEKLLKLLPIDLALVMNLPSVRNMIEEIGRRRRQGWWSGAGSSDDASNVSSPTRSVSTQQSDDDITQENLRAAAALSDEQMLERARAAHNREDFKSLSAGPEANGPWKRVEGVGSFVVFRRLITEDNNQGCTNGLEVMCAGRLDASIEEVASILRTSSEIEHNISMTALYAKSFIFGSYEREISCSQGSRSNQDDNMVDNDSVEQLAVKTKSFARTAFLGRNEQWCYYDYFQRKKERDGFTISKHALPPHELTPGRIIAENAQVDQLHGLNASYLVDKLPDRKGLRVVFRAWFDLPSAKQPHDISRSTSSPGPGLRSKPFNYSEKSNEKSQMRRLLAMAHGVMTLQGLIRRRRFGVQIPADLAAVNALNSRCPCCTHSLSRVKSTVVKAVSAFANRSFAPLKLDPRRCYLCGYLVCADCWSAEKMESVAGRVASIVVCIRCHANVQACEYAEVFAGTAAEREKHRGPPRVVEDSNNDAPTTSLLIDLLAASLLNAAAGSSEHAAVVAVIRTLLRNEECGDFSDDSELEDIDNNEYQQAVTRFEVLNDVEAVRKVGEMLSDEQQLPALEACILGNAEQRSYLLDLPDDPTVDVPRSPIPSNEVERVATIKSAGLLELANLFAPETLPTDVSKLTSGTLNVHDLETLCHLAVKTLGCGYAFITIMCAKHEHVMFGTHPAFVGAAVPREQTTCQHALMSPHPFMVAHHEADVRFHKQGATSAVPIRFYVGFPLKLPNVGGQTGPEEEVTVGMLCCIDSKPRAEITRSQYAIMMRLASIATHFLVQKGRQMLIEHLPGQ</sequence>
<comment type="caution">
    <text evidence="3">The sequence shown here is derived from an EMBL/GenBank/DDBJ whole genome shotgun (WGS) entry which is preliminary data.</text>
</comment>
<dbReference type="PANTHER" id="PTHR43102:SF2">
    <property type="entry name" value="GAF DOMAIN-CONTAINING PROTEIN"/>
    <property type="match status" value="1"/>
</dbReference>
<name>A0A9W6TUK4_9STRA</name>
<dbReference type="CDD" id="cd00065">
    <property type="entry name" value="FYVE_like_SF"/>
    <property type="match status" value="1"/>
</dbReference>
<feature type="region of interest" description="Disordered" evidence="1">
    <location>
        <begin position="350"/>
        <end position="380"/>
    </location>
</feature>
<evidence type="ECO:0000313" key="4">
    <source>
        <dbReference type="Proteomes" id="UP001165121"/>
    </source>
</evidence>
<dbReference type="PANTHER" id="PTHR43102">
    <property type="entry name" value="SLR1143 PROTEIN"/>
    <property type="match status" value="1"/>
</dbReference>
<feature type="compositionally biased region" description="Polar residues" evidence="1">
    <location>
        <begin position="355"/>
        <end position="375"/>
    </location>
</feature>
<evidence type="ECO:0000313" key="3">
    <source>
        <dbReference type="EMBL" id="GMF19947.1"/>
    </source>
</evidence>
<dbReference type="InterPro" id="IPR003018">
    <property type="entry name" value="GAF"/>
</dbReference>
<gene>
    <name evidence="3" type="ORF">Pfra01_000222600</name>
</gene>
<organism evidence="3 4">
    <name type="scientific">Phytophthora fragariaefolia</name>
    <dbReference type="NCBI Taxonomy" id="1490495"/>
    <lineage>
        <taxon>Eukaryota</taxon>
        <taxon>Sar</taxon>
        <taxon>Stramenopiles</taxon>
        <taxon>Oomycota</taxon>
        <taxon>Peronosporomycetes</taxon>
        <taxon>Peronosporales</taxon>
        <taxon>Peronosporaceae</taxon>
        <taxon>Phytophthora</taxon>
    </lineage>
</organism>
<reference evidence="3" key="1">
    <citation type="submission" date="2023-04" db="EMBL/GenBank/DDBJ databases">
        <title>Phytophthora fragariaefolia NBRC 109709.</title>
        <authorList>
            <person name="Ichikawa N."/>
            <person name="Sato H."/>
            <person name="Tonouchi N."/>
        </authorList>
    </citation>
    <scope>NUCLEOTIDE SEQUENCE</scope>
    <source>
        <strain evidence="3">NBRC 109709</strain>
    </source>
</reference>
<protein>
    <submittedName>
        <fullName evidence="3">Unnamed protein product</fullName>
    </submittedName>
</protein>
<dbReference type="AlphaFoldDB" id="A0A9W6TUK4"/>
<dbReference type="OrthoDB" id="21225at2759"/>
<proteinExistence type="predicted"/>
<dbReference type="SUPFAM" id="SSF55781">
    <property type="entry name" value="GAF domain-like"/>
    <property type="match status" value="1"/>
</dbReference>